<gene>
    <name evidence="2" type="ORF">K0B96_13480</name>
</gene>
<feature type="chain" id="PRO_5034937254" description="Ig-like domain-containing protein" evidence="1">
    <location>
        <begin position="24"/>
        <end position="260"/>
    </location>
</feature>
<keyword evidence="3" id="KW-1185">Reference proteome</keyword>
<accession>A0A8F9TV24</accession>
<dbReference type="Proteomes" id="UP000825051">
    <property type="component" value="Chromosome"/>
</dbReference>
<feature type="signal peptide" evidence="1">
    <location>
        <begin position="1"/>
        <end position="23"/>
    </location>
</feature>
<evidence type="ECO:0000313" key="3">
    <source>
        <dbReference type="Proteomes" id="UP000825051"/>
    </source>
</evidence>
<dbReference type="AlphaFoldDB" id="A0A8F9TV24"/>
<dbReference type="InterPro" id="IPR013783">
    <property type="entry name" value="Ig-like_fold"/>
</dbReference>
<sequence>MKTPSFLLSAIAALLFSSIVGHAGPVLIVMTPELINGIAAAPQTYMSVPVGSSLILTTSDAMNEQTTGNVRTYQWSKDGVAISGATAGALPLSTLNASDSGHYTIEPSSSPPGSNSIMSYVGIHLSVVPLGHLGNTSSRLTLKLGNDIQIFGFVVSGSESKRMLIRVVGPSLAAFGVPTPAAQPRLKLYDAQGHAFGITPTTSPDWNALFAQTGAFALTGGEDPDQTCSLQIFPPGSYTVQVSDAATQGGNVLVEVYEVP</sequence>
<dbReference type="KEGG" id="ole:K0B96_13480"/>
<dbReference type="Gene3D" id="2.60.40.10">
    <property type="entry name" value="Immunoglobulins"/>
    <property type="match status" value="1"/>
</dbReference>
<organism evidence="2 3">
    <name type="scientific">Horticoccus luteus</name>
    <dbReference type="NCBI Taxonomy" id="2862869"/>
    <lineage>
        <taxon>Bacteria</taxon>
        <taxon>Pseudomonadati</taxon>
        <taxon>Verrucomicrobiota</taxon>
        <taxon>Opitutia</taxon>
        <taxon>Opitutales</taxon>
        <taxon>Opitutaceae</taxon>
        <taxon>Horticoccus</taxon>
    </lineage>
</organism>
<evidence type="ECO:0000256" key="1">
    <source>
        <dbReference type="SAM" id="SignalP"/>
    </source>
</evidence>
<evidence type="ECO:0000313" key="2">
    <source>
        <dbReference type="EMBL" id="QYM78304.1"/>
    </source>
</evidence>
<name>A0A8F9TV24_9BACT</name>
<keyword evidence="1" id="KW-0732">Signal</keyword>
<dbReference type="EMBL" id="CP080507">
    <property type="protein sequence ID" value="QYM78304.1"/>
    <property type="molecule type" value="Genomic_DNA"/>
</dbReference>
<proteinExistence type="predicted"/>
<reference evidence="2" key="1">
    <citation type="submission" date="2021-08" db="EMBL/GenBank/DDBJ databases">
        <title>Genome of a novel bacterium of the phylum Verrucomicrobia, Oleiharenicola sp. KSB-15.</title>
        <authorList>
            <person name="Chung J.-H."/>
            <person name="Ahn J.-H."/>
            <person name="Yoon Y."/>
            <person name="Kim D.-Y."/>
            <person name="An S.-H."/>
            <person name="Park I."/>
            <person name="Yeon J."/>
        </authorList>
    </citation>
    <scope>NUCLEOTIDE SEQUENCE</scope>
    <source>
        <strain evidence="2">KSB-15</strain>
    </source>
</reference>
<protein>
    <recommendedName>
        <fullName evidence="4">Ig-like domain-containing protein</fullName>
    </recommendedName>
</protein>
<dbReference type="RefSeq" id="WP_220161408.1">
    <property type="nucleotide sequence ID" value="NZ_CP080507.1"/>
</dbReference>
<evidence type="ECO:0008006" key="4">
    <source>
        <dbReference type="Google" id="ProtNLM"/>
    </source>
</evidence>